<dbReference type="InterPro" id="IPR011993">
    <property type="entry name" value="PH-like_dom_sf"/>
</dbReference>
<feature type="compositionally biased region" description="Low complexity" evidence="1">
    <location>
        <begin position="706"/>
        <end position="726"/>
    </location>
</feature>
<dbReference type="OrthoDB" id="6020705at2759"/>
<dbReference type="SMART" id="SM00233">
    <property type="entry name" value="PH"/>
    <property type="match status" value="1"/>
</dbReference>
<feature type="compositionally biased region" description="Basic residues" evidence="1">
    <location>
        <begin position="95"/>
        <end position="109"/>
    </location>
</feature>
<feature type="compositionally biased region" description="Polar residues" evidence="1">
    <location>
        <begin position="384"/>
        <end position="403"/>
    </location>
</feature>
<feature type="compositionally biased region" description="Low complexity" evidence="1">
    <location>
        <begin position="325"/>
        <end position="338"/>
    </location>
</feature>
<evidence type="ECO:0000313" key="4">
    <source>
        <dbReference type="Proteomes" id="UP000325440"/>
    </source>
</evidence>
<dbReference type="SUPFAM" id="SSF50729">
    <property type="entry name" value="PH domain-like"/>
    <property type="match status" value="1"/>
</dbReference>
<feature type="compositionally biased region" description="Polar residues" evidence="1">
    <location>
        <begin position="36"/>
        <end position="61"/>
    </location>
</feature>
<sequence>MNVKKQQMQLQLQQEPQRHRQDAATGFGTLARDRSAQQLSNHGHQYRQDSPGQAANVQSETTADRESVPVSPGPASPLSLPSPYYDRNPVVGFPPHHHHHHHHQYHHASPKSPVAAVPLANVLNVVDQDNNPKYYYQKQHHHHVHSFNHANGSTDGREDDKENIKQKNSECLQQLDEVLKACVDYEERNKISQQQQSSAAEPTEGSGNTSPTGTAGAPTPPYQNRIKTNGSLPRDYKKSGNSSPTSPLSPVSVMTLSPTSPSSTWPTTATSSLSSPLSLNMAGADSDSVFLENDCFPSSASNTLATPTPPPNATACGSPRTRIKTLPVTSGTPTTTTTAADLYNDGRDRSHRQYNGNGTLGDKGGVNIPPNNASSSKSPERLQQRLSPASLQSNQSRLSPSWQSTTTWLQRTYPFMANNSATDNGGTETTASVVVSERAAEAAEQRRKLLVELSSYKSRLVELHLRREEIDRELIIETALLHAELDVADDETRQSDNIVDGLDRAVAECRQQMDLCTVKQQEQRTAADTQLAGHRQALQGLRSRLETIEDDDGLKTEIRASIDKQTELLETEQKLYEDVEFGLLEEEAGWLARREELHRDRAAAVAVRRARRARAEWLRAQLDQLRSVGDDQLRALRTDINTATLSIQQGHKKLLDLDSAAGLTNVLDLHYRRHPFQYENGSLLVAEQHQPLKSLEWPWDQQLKSPMSPLLSPSSSSWEQQSKSPFSPWPSNTTAGMVNNCSFSPSSMADANNANSLMTGSMTTTCCSSIASSGGEDDDRPASEDSTSRMSMSTIFDGGTGIKLRPKNKPSSPDITKRPLTRYLPVRYDDGDGATENRIAFDLRAHIESAGHQLDNDGTTDRHFWIDSLSCRGYLKKLSGTDGGKHPRRGGRKWLKRWFVFDRRSRTLAYYHRRSDEVDVAAAGHQGSTPSKKTNRPRASIRFQDIQEVYVDHTNSSKGQGCAFVVKTAQRTFYLSAATGQAVRVWVDVIFTGAEGYREYLQKGLMDDRAGNAVSSSRTSGR</sequence>
<feature type="region of interest" description="Disordered" evidence="1">
    <location>
        <begin position="192"/>
        <end position="275"/>
    </location>
</feature>
<feature type="compositionally biased region" description="Low complexity" evidence="1">
    <location>
        <begin position="242"/>
        <end position="275"/>
    </location>
</feature>
<feature type="region of interest" description="Disordered" evidence="1">
    <location>
        <begin position="768"/>
        <end position="817"/>
    </location>
</feature>
<dbReference type="InterPro" id="IPR001849">
    <property type="entry name" value="PH_domain"/>
</dbReference>
<dbReference type="PANTHER" id="PTHR12156">
    <property type="entry name" value="PLECKSTRIN HOMOLOGY-LIKE DOMAIN, FAMILY B, MEMBER 3"/>
    <property type="match status" value="1"/>
</dbReference>
<evidence type="ECO:0000259" key="2">
    <source>
        <dbReference type="PROSITE" id="PS50003"/>
    </source>
</evidence>
<feature type="region of interest" description="Disordered" evidence="1">
    <location>
        <begin position="1"/>
        <end position="111"/>
    </location>
</feature>
<dbReference type="Gene3D" id="2.30.29.30">
    <property type="entry name" value="Pleckstrin-homology domain (PH domain)/Phosphotyrosine-binding domain (PTB)"/>
    <property type="match status" value="1"/>
</dbReference>
<dbReference type="PROSITE" id="PS50003">
    <property type="entry name" value="PH_DOMAIN"/>
    <property type="match status" value="1"/>
</dbReference>
<dbReference type="EMBL" id="CABPRJ010001008">
    <property type="protein sequence ID" value="VVC34694.1"/>
    <property type="molecule type" value="Genomic_DNA"/>
</dbReference>
<dbReference type="AlphaFoldDB" id="A0A5E4MQX8"/>
<feature type="domain" description="PH" evidence="2">
    <location>
        <begin position="868"/>
        <end position="995"/>
    </location>
</feature>
<protein>
    <submittedName>
        <fullName evidence="3">Pleckstrin homology domain,PH domain-like</fullName>
    </submittedName>
</protein>
<feature type="compositionally biased region" description="Low complexity" evidence="1">
    <location>
        <begin position="1"/>
        <end position="15"/>
    </location>
</feature>
<evidence type="ECO:0000313" key="3">
    <source>
        <dbReference type="EMBL" id="VVC34694.1"/>
    </source>
</evidence>
<feature type="region of interest" description="Disordered" evidence="1">
    <location>
        <begin position="300"/>
        <end position="403"/>
    </location>
</feature>
<reference evidence="3 4" key="1">
    <citation type="submission" date="2019-08" db="EMBL/GenBank/DDBJ databases">
        <authorList>
            <person name="Alioto T."/>
            <person name="Alioto T."/>
            <person name="Gomez Garrido J."/>
        </authorList>
    </citation>
    <scope>NUCLEOTIDE SEQUENCE [LARGE SCALE GENOMIC DNA]</scope>
</reference>
<feature type="compositionally biased region" description="Low complexity" evidence="1">
    <location>
        <begin position="205"/>
        <end position="217"/>
    </location>
</feature>
<organism evidence="3 4">
    <name type="scientific">Cinara cedri</name>
    <dbReference type="NCBI Taxonomy" id="506608"/>
    <lineage>
        <taxon>Eukaryota</taxon>
        <taxon>Metazoa</taxon>
        <taxon>Ecdysozoa</taxon>
        <taxon>Arthropoda</taxon>
        <taxon>Hexapoda</taxon>
        <taxon>Insecta</taxon>
        <taxon>Pterygota</taxon>
        <taxon>Neoptera</taxon>
        <taxon>Paraneoptera</taxon>
        <taxon>Hemiptera</taxon>
        <taxon>Sternorrhyncha</taxon>
        <taxon>Aphidomorpha</taxon>
        <taxon>Aphidoidea</taxon>
        <taxon>Aphididae</taxon>
        <taxon>Lachninae</taxon>
        <taxon>Cinara</taxon>
    </lineage>
</organism>
<keyword evidence="4" id="KW-1185">Reference proteome</keyword>
<accession>A0A5E4MQX8</accession>
<dbReference type="Pfam" id="PF00169">
    <property type="entry name" value="PH"/>
    <property type="match status" value="1"/>
</dbReference>
<evidence type="ECO:0000256" key="1">
    <source>
        <dbReference type="SAM" id="MobiDB-lite"/>
    </source>
</evidence>
<name>A0A5E4MQX8_9HEMI</name>
<dbReference type="PANTHER" id="PTHR12156:SF5">
    <property type="entry name" value="FI18040P1"/>
    <property type="match status" value="1"/>
</dbReference>
<proteinExistence type="predicted"/>
<gene>
    <name evidence="3" type="ORF">CINCED_3A000188</name>
</gene>
<feature type="region of interest" description="Disordered" evidence="1">
    <location>
        <begin position="706"/>
        <end position="731"/>
    </location>
</feature>
<dbReference type="InterPro" id="IPR052212">
    <property type="entry name" value="PH-like_domain"/>
</dbReference>
<dbReference type="Proteomes" id="UP000325440">
    <property type="component" value="Unassembled WGS sequence"/>
</dbReference>